<name>A0ACB8QQ80_9AGAM</name>
<keyword evidence="2" id="KW-1185">Reference proteome</keyword>
<dbReference type="EMBL" id="MU273516">
    <property type="protein sequence ID" value="KAI0033571.1"/>
    <property type="molecule type" value="Genomic_DNA"/>
</dbReference>
<organism evidence="1 2">
    <name type="scientific">Vararia minispora EC-137</name>
    <dbReference type="NCBI Taxonomy" id="1314806"/>
    <lineage>
        <taxon>Eukaryota</taxon>
        <taxon>Fungi</taxon>
        <taxon>Dikarya</taxon>
        <taxon>Basidiomycota</taxon>
        <taxon>Agaricomycotina</taxon>
        <taxon>Agaricomycetes</taxon>
        <taxon>Russulales</taxon>
        <taxon>Lachnocladiaceae</taxon>
        <taxon>Vararia</taxon>
    </lineage>
</organism>
<proteinExistence type="predicted"/>
<reference evidence="1" key="2">
    <citation type="journal article" date="2022" name="New Phytol.">
        <title>Evolutionary transition to the ectomycorrhizal habit in the genomes of a hyperdiverse lineage of mushroom-forming fungi.</title>
        <authorList>
            <person name="Looney B."/>
            <person name="Miyauchi S."/>
            <person name="Morin E."/>
            <person name="Drula E."/>
            <person name="Courty P.E."/>
            <person name="Kohler A."/>
            <person name="Kuo A."/>
            <person name="LaButti K."/>
            <person name="Pangilinan J."/>
            <person name="Lipzen A."/>
            <person name="Riley R."/>
            <person name="Andreopoulos W."/>
            <person name="He G."/>
            <person name="Johnson J."/>
            <person name="Nolan M."/>
            <person name="Tritt A."/>
            <person name="Barry K.W."/>
            <person name="Grigoriev I.V."/>
            <person name="Nagy L.G."/>
            <person name="Hibbett D."/>
            <person name="Henrissat B."/>
            <person name="Matheny P.B."/>
            <person name="Labbe J."/>
            <person name="Martin F.M."/>
        </authorList>
    </citation>
    <scope>NUCLEOTIDE SEQUENCE</scope>
    <source>
        <strain evidence="1">EC-137</strain>
    </source>
</reference>
<evidence type="ECO:0000313" key="2">
    <source>
        <dbReference type="Proteomes" id="UP000814128"/>
    </source>
</evidence>
<evidence type="ECO:0000313" key="1">
    <source>
        <dbReference type="EMBL" id="KAI0033571.1"/>
    </source>
</evidence>
<comment type="caution">
    <text evidence="1">The sequence shown here is derived from an EMBL/GenBank/DDBJ whole genome shotgun (WGS) entry which is preliminary data.</text>
</comment>
<gene>
    <name evidence="1" type="ORF">K488DRAFT_47368</name>
</gene>
<protein>
    <submittedName>
        <fullName evidence="1">Protein-tyrosine phosphatase-like protein</fullName>
    </submittedName>
</protein>
<accession>A0ACB8QQ80</accession>
<sequence length="208" mass="23282">MQRQPSYKQLARASPRERTITSVVSRPIPNSYWATPLLLACEYPWTPSLNTSRSVQKIDLLLLAGIRTFIDLTESGELSPYAPHLSECVTRLGIDPREVEYHNFPVRDRCTPASVDFVHRIMRVLADNERRGRITAVHCRGGIGRTGLVVGCWLVESGAAQDGPQALSIIAREWQTVEKCKRYPCSPETGGQCEFVKNFVPRSMPSVA</sequence>
<dbReference type="Proteomes" id="UP000814128">
    <property type="component" value="Unassembled WGS sequence"/>
</dbReference>
<reference evidence="1" key="1">
    <citation type="submission" date="2021-02" db="EMBL/GenBank/DDBJ databases">
        <authorList>
            <consortium name="DOE Joint Genome Institute"/>
            <person name="Ahrendt S."/>
            <person name="Looney B.P."/>
            <person name="Miyauchi S."/>
            <person name="Morin E."/>
            <person name="Drula E."/>
            <person name="Courty P.E."/>
            <person name="Chicoki N."/>
            <person name="Fauchery L."/>
            <person name="Kohler A."/>
            <person name="Kuo A."/>
            <person name="Labutti K."/>
            <person name="Pangilinan J."/>
            <person name="Lipzen A."/>
            <person name="Riley R."/>
            <person name="Andreopoulos W."/>
            <person name="He G."/>
            <person name="Johnson J."/>
            <person name="Barry K.W."/>
            <person name="Grigoriev I.V."/>
            <person name="Nagy L."/>
            <person name="Hibbett D."/>
            <person name="Henrissat B."/>
            <person name="Matheny P.B."/>
            <person name="Labbe J."/>
            <person name="Martin F."/>
        </authorList>
    </citation>
    <scope>NUCLEOTIDE SEQUENCE</scope>
    <source>
        <strain evidence="1">EC-137</strain>
    </source>
</reference>